<proteinExistence type="predicted"/>
<feature type="signal peptide" evidence="1">
    <location>
        <begin position="1"/>
        <end position="19"/>
    </location>
</feature>
<gene>
    <name evidence="2" type="ORF">NQ317_016389</name>
</gene>
<evidence type="ECO:0000256" key="1">
    <source>
        <dbReference type="SAM" id="SignalP"/>
    </source>
</evidence>
<keyword evidence="3" id="KW-1185">Reference proteome</keyword>
<dbReference type="Gene3D" id="3.30.30.10">
    <property type="entry name" value="Knottin, scorpion toxin-like"/>
    <property type="match status" value="1"/>
</dbReference>
<protein>
    <recommendedName>
        <fullName evidence="4">Defensin</fullName>
    </recommendedName>
</protein>
<feature type="chain" id="PRO_5047206207" description="Defensin" evidence="1">
    <location>
        <begin position="20"/>
        <end position="86"/>
    </location>
</feature>
<sequence>MNIILKLLIFVALFGICTTTVTTEEDNGVKGNGNILPNEAISLNVLLGSISQLDGDCSQESCDRQCRAVQWSGGVCYRGECWCYRY</sequence>
<reference evidence="2" key="1">
    <citation type="journal article" date="2023" name="Insect Mol. Biol.">
        <title>Genome sequencing provides insights into the evolution of gene families encoding plant cell wall-degrading enzymes in longhorned beetles.</title>
        <authorList>
            <person name="Shin N.R."/>
            <person name="Okamura Y."/>
            <person name="Kirsch R."/>
            <person name="Pauchet Y."/>
        </authorList>
    </citation>
    <scope>NUCLEOTIDE SEQUENCE</scope>
    <source>
        <strain evidence="2">MMC_N1</strain>
    </source>
</reference>
<evidence type="ECO:0000313" key="2">
    <source>
        <dbReference type="EMBL" id="KAJ8978238.1"/>
    </source>
</evidence>
<keyword evidence="1" id="KW-0732">Signal</keyword>
<accession>A0ABQ9JJU8</accession>
<evidence type="ECO:0008006" key="4">
    <source>
        <dbReference type="Google" id="ProtNLM"/>
    </source>
</evidence>
<organism evidence="2 3">
    <name type="scientific">Molorchus minor</name>
    <dbReference type="NCBI Taxonomy" id="1323400"/>
    <lineage>
        <taxon>Eukaryota</taxon>
        <taxon>Metazoa</taxon>
        <taxon>Ecdysozoa</taxon>
        <taxon>Arthropoda</taxon>
        <taxon>Hexapoda</taxon>
        <taxon>Insecta</taxon>
        <taxon>Pterygota</taxon>
        <taxon>Neoptera</taxon>
        <taxon>Endopterygota</taxon>
        <taxon>Coleoptera</taxon>
        <taxon>Polyphaga</taxon>
        <taxon>Cucujiformia</taxon>
        <taxon>Chrysomeloidea</taxon>
        <taxon>Cerambycidae</taxon>
        <taxon>Lamiinae</taxon>
        <taxon>Monochamini</taxon>
        <taxon>Molorchus</taxon>
    </lineage>
</organism>
<dbReference type="EMBL" id="JAPWTJ010000461">
    <property type="protein sequence ID" value="KAJ8978238.1"/>
    <property type="molecule type" value="Genomic_DNA"/>
</dbReference>
<name>A0ABQ9JJU8_9CUCU</name>
<evidence type="ECO:0000313" key="3">
    <source>
        <dbReference type="Proteomes" id="UP001162164"/>
    </source>
</evidence>
<comment type="caution">
    <text evidence="2">The sequence shown here is derived from an EMBL/GenBank/DDBJ whole genome shotgun (WGS) entry which is preliminary data.</text>
</comment>
<dbReference type="Proteomes" id="UP001162164">
    <property type="component" value="Unassembled WGS sequence"/>
</dbReference>
<dbReference type="InterPro" id="IPR036574">
    <property type="entry name" value="Scorpion_toxin-like_sf"/>
</dbReference>